<keyword evidence="2" id="KW-1185">Reference proteome</keyword>
<dbReference type="Proteomes" id="UP000595871">
    <property type="component" value="Chromosome"/>
</dbReference>
<accession>A0A7T7ZVM4</accession>
<reference evidence="1 2" key="1">
    <citation type="submission" date="2020-12" db="EMBL/GenBank/DDBJ databases">
        <title>FDA dAtabase for Regulatory Grade micrObial Sequences (FDA-ARGOS): Supporting development and validation of Infectious Disease Dx tests.</title>
        <authorList>
            <person name="Sproer C."/>
            <person name="Gronow S."/>
            <person name="Severitt S."/>
            <person name="Schroder I."/>
            <person name="Tallon L."/>
            <person name="Sadzewicz L."/>
            <person name="Zhao X."/>
            <person name="Boylan J."/>
            <person name="Ott S."/>
            <person name="Bowen H."/>
            <person name="Vavikolanu K."/>
            <person name="Mehta A."/>
            <person name="Aluvathingal J."/>
            <person name="Nadendla S."/>
            <person name="Lowell S."/>
            <person name="Myers T."/>
            <person name="Yan Y."/>
            <person name="Sichtig H."/>
        </authorList>
    </citation>
    <scope>NUCLEOTIDE SEQUENCE [LARGE SCALE GENOMIC DNA]</scope>
    <source>
        <strain evidence="1 2">FDAARGOS_989</strain>
    </source>
</reference>
<dbReference type="KEGG" id="aob:I6H46_00950"/>
<dbReference type="AlphaFoldDB" id="A0A7T7ZVM4"/>
<organism evidence="1 2">
    <name type="scientific">Anaerococcus obesiensis</name>
    <dbReference type="NCBI Taxonomy" id="1287640"/>
    <lineage>
        <taxon>Bacteria</taxon>
        <taxon>Bacillati</taxon>
        <taxon>Bacillota</taxon>
        <taxon>Tissierellia</taxon>
        <taxon>Tissierellales</taxon>
        <taxon>Peptoniphilaceae</taxon>
        <taxon>Anaerococcus</taxon>
    </lineage>
</organism>
<protein>
    <submittedName>
        <fullName evidence="1">Uncharacterized protein</fullName>
    </submittedName>
</protein>
<gene>
    <name evidence="1" type="ORF">I6H46_00950</name>
</gene>
<dbReference type="RefSeq" id="WP_200225932.1">
    <property type="nucleotide sequence ID" value="NZ_CP067016.1"/>
</dbReference>
<evidence type="ECO:0000313" key="1">
    <source>
        <dbReference type="EMBL" id="QQN56232.1"/>
    </source>
</evidence>
<name>A0A7T7ZVM4_9FIRM</name>
<dbReference type="EMBL" id="CP067016">
    <property type="protein sequence ID" value="QQN56232.1"/>
    <property type="molecule type" value="Genomic_DNA"/>
</dbReference>
<proteinExistence type="predicted"/>
<sequence length="116" mass="13637">MINFNNSDAMNVTIENINNSKEIRLATKKNIINNFNNFIDRYSKLQYDSLKEISDNNLISDLIPIEFIFDKGKKLTGFSIGQNKIKRVAHIEYIKAYDLFKEFWVNILAYLLIVRL</sequence>
<evidence type="ECO:0000313" key="2">
    <source>
        <dbReference type="Proteomes" id="UP000595871"/>
    </source>
</evidence>